<dbReference type="PROSITE" id="PS00676">
    <property type="entry name" value="SIGMA54_INTERACT_2"/>
    <property type="match status" value="1"/>
</dbReference>
<evidence type="ECO:0000256" key="3">
    <source>
        <dbReference type="ARBA" id="ARBA00022840"/>
    </source>
</evidence>
<accession>A0ABW4MRM0</accession>
<dbReference type="Gene3D" id="1.10.8.60">
    <property type="match status" value="1"/>
</dbReference>
<dbReference type="Pfam" id="PF18024">
    <property type="entry name" value="HTH_50"/>
    <property type="match status" value="1"/>
</dbReference>
<evidence type="ECO:0000256" key="4">
    <source>
        <dbReference type="ARBA" id="ARBA00023015"/>
    </source>
</evidence>
<dbReference type="Proteomes" id="UP001597227">
    <property type="component" value="Unassembled WGS sequence"/>
</dbReference>
<name>A0ABW4MRM0_9BACI</name>
<dbReference type="InterPro" id="IPR009057">
    <property type="entry name" value="Homeodomain-like_sf"/>
</dbReference>
<keyword evidence="1" id="KW-0547">Nucleotide-binding</keyword>
<keyword evidence="6" id="KW-0804">Transcription</keyword>
<reference evidence="11" key="1">
    <citation type="journal article" date="2019" name="Int. J. Syst. Evol. Microbiol.">
        <title>The Global Catalogue of Microorganisms (GCM) 10K type strain sequencing project: providing services to taxonomists for standard genome sequencing and annotation.</title>
        <authorList>
            <consortium name="The Broad Institute Genomics Platform"/>
            <consortium name="The Broad Institute Genome Sequencing Center for Infectious Disease"/>
            <person name="Wu L."/>
            <person name="Ma J."/>
        </authorList>
    </citation>
    <scope>NUCLEOTIDE SEQUENCE [LARGE SCALE GENOMIC DNA]</scope>
    <source>
        <strain evidence="11">CCUG 15531</strain>
    </source>
</reference>
<evidence type="ECO:0000313" key="11">
    <source>
        <dbReference type="Proteomes" id="UP001597227"/>
    </source>
</evidence>
<keyword evidence="3" id="KW-0067">ATP-binding</keyword>
<dbReference type="InterPro" id="IPR046342">
    <property type="entry name" value="CBS_dom_sf"/>
</dbReference>
<evidence type="ECO:0000259" key="9">
    <source>
        <dbReference type="PROSITE" id="PS50112"/>
    </source>
</evidence>
<dbReference type="Pfam" id="PF25601">
    <property type="entry name" value="AAA_lid_14"/>
    <property type="match status" value="1"/>
</dbReference>
<dbReference type="InterPro" id="IPR003593">
    <property type="entry name" value="AAA+_ATPase"/>
</dbReference>
<dbReference type="InterPro" id="IPR002078">
    <property type="entry name" value="Sigma_54_int"/>
</dbReference>
<proteinExistence type="predicted"/>
<evidence type="ECO:0000256" key="6">
    <source>
        <dbReference type="ARBA" id="ARBA00023163"/>
    </source>
</evidence>
<dbReference type="CDD" id="cd00130">
    <property type="entry name" value="PAS"/>
    <property type="match status" value="1"/>
</dbReference>
<dbReference type="SUPFAM" id="SSF55785">
    <property type="entry name" value="PYP-like sensor domain (PAS domain)"/>
    <property type="match status" value="1"/>
</dbReference>
<comment type="caution">
    <text evidence="10">The sequence shown here is derived from an EMBL/GenBank/DDBJ whole genome shotgun (WGS) entry which is preliminary data.</text>
</comment>
<dbReference type="Pfam" id="PF13426">
    <property type="entry name" value="PAS_9"/>
    <property type="match status" value="1"/>
</dbReference>
<evidence type="ECO:0000256" key="5">
    <source>
        <dbReference type="ARBA" id="ARBA00023125"/>
    </source>
</evidence>
<dbReference type="PROSITE" id="PS50045">
    <property type="entry name" value="SIGMA54_INTERACT_4"/>
    <property type="match status" value="1"/>
</dbReference>
<dbReference type="PANTHER" id="PTHR32071:SF57">
    <property type="entry name" value="C4-DICARBOXYLATE TRANSPORT TRANSCRIPTIONAL REGULATORY PROTEIN DCTD"/>
    <property type="match status" value="1"/>
</dbReference>
<dbReference type="RefSeq" id="WP_388039666.1">
    <property type="nucleotide sequence ID" value="NZ_JBHUEK010000025.1"/>
</dbReference>
<keyword evidence="11" id="KW-1185">Reference proteome</keyword>
<dbReference type="SUPFAM" id="SSF46689">
    <property type="entry name" value="Homeodomain-like"/>
    <property type="match status" value="1"/>
</dbReference>
<dbReference type="EMBL" id="JBHUEK010000025">
    <property type="protein sequence ID" value="MFD1780127.1"/>
    <property type="molecule type" value="Genomic_DNA"/>
</dbReference>
<dbReference type="SUPFAM" id="SSF54631">
    <property type="entry name" value="CBS-domain pair"/>
    <property type="match status" value="1"/>
</dbReference>
<dbReference type="PROSITE" id="PS50112">
    <property type="entry name" value="PAS"/>
    <property type="match status" value="1"/>
</dbReference>
<dbReference type="Pfam" id="PF00158">
    <property type="entry name" value="Sigma54_activat"/>
    <property type="match status" value="1"/>
</dbReference>
<organism evidence="10 11">
    <name type="scientific">Fredinandcohnia salidurans</name>
    <dbReference type="NCBI Taxonomy" id="2595041"/>
    <lineage>
        <taxon>Bacteria</taxon>
        <taxon>Bacillati</taxon>
        <taxon>Bacillota</taxon>
        <taxon>Bacilli</taxon>
        <taxon>Bacillales</taxon>
        <taxon>Bacillaceae</taxon>
        <taxon>Fredinandcohnia</taxon>
    </lineage>
</organism>
<evidence type="ECO:0000256" key="7">
    <source>
        <dbReference type="ARBA" id="ARBA00029500"/>
    </source>
</evidence>
<dbReference type="InterPro" id="IPR058031">
    <property type="entry name" value="AAA_lid_NorR"/>
</dbReference>
<dbReference type="Gene3D" id="3.30.450.20">
    <property type="entry name" value="PAS domain"/>
    <property type="match status" value="1"/>
</dbReference>
<dbReference type="Gene3D" id="3.40.50.300">
    <property type="entry name" value="P-loop containing nucleotide triphosphate hydrolases"/>
    <property type="match status" value="1"/>
</dbReference>
<dbReference type="CDD" id="cd00009">
    <property type="entry name" value="AAA"/>
    <property type="match status" value="1"/>
</dbReference>
<dbReference type="InterPro" id="IPR025944">
    <property type="entry name" value="Sigma_54_int_dom_CS"/>
</dbReference>
<evidence type="ECO:0000259" key="8">
    <source>
        <dbReference type="PROSITE" id="PS50045"/>
    </source>
</evidence>
<feature type="domain" description="PAS" evidence="9">
    <location>
        <begin position="234"/>
        <end position="280"/>
    </location>
</feature>
<feature type="domain" description="Sigma-54 factor interaction" evidence="8">
    <location>
        <begin position="376"/>
        <end position="605"/>
    </location>
</feature>
<dbReference type="NCBIfam" id="TIGR00229">
    <property type="entry name" value="sensory_box"/>
    <property type="match status" value="1"/>
</dbReference>
<dbReference type="InterPro" id="IPR000014">
    <property type="entry name" value="PAS"/>
</dbReference>
<evidence type="ECO:0000256" key="2">
    <source>
        <dbReference type="ARBA" id="ARBA00022797"/>
    </source>
</evidence>
<keyword evidence="4" id="KW-0805">Transcription regulation</keyword>
<protein>
    <recommendedName>
        <fullName evidence="7">HTH-type transcriptional regulatory protein TyrR</fullName>
    </recommendedName>
</protein>
<keyword evidence="2" id="KW-0058">Aromatic hydrocarbons catabolism</keyword>
<dbReference type="SMART" id="SM00091">
    <property type="entry name" value="PAS"/>
    <property type="match status" value="2"/>
</dbReference>
<sequence length="687" mass="78266">MKEELIIPLPIFNKEVKIRNITEQIYEKFDYADYLILVDQNDKFFGCVKMTYLLKVINLGAQLGWTLESIMEENFITVRLNENSFANSIKENIPIIVVDSKNKPLGLFNKLVYLHEQLGKKTPDMFKTSDTFIQNADFGYLLVTSEGIILHHNKLCQSMIGSNILGKHINNCYPGNYLEDFKKKKVKKLFKDRTLEWTFYSIESDGKVKNIAICIFDITKAEQYRINLLEMESKIKELYDVIDHSYDEIFVTNKEGVCTLVNKACERFYGLSKEQLIGKTAQQLESEGIVSSSISHKVIKEKRRITSIQSTSTGRKIIVTGNPIFNNQNQVKNVIINARGLTELSNIMNRLEDSSPSFNKSDLDHLTKIKLMTEGITIDSPAMHDVINTAQRVSQVNSNVLILGESGVGKGVIAKLIHELSPRNKAKIIKINCGSIPETLIESELFGYEKGAFTGAVKEGKEGLFELAHEGTIFLDEIGEIPLHVQTKLLQAIQEKEIMRVGGKKTIHVDCRIIAATNRNLIEMVKEGLFREDLYYRLNVIPIHVPPLRNRKEEIPSLVQNFIHKFNQQFHLEKSLSREAMTKLTDCHWPGNIRELENTIERIMVTSQNNIISASDFELHPTPTGVTSNENIDILIEDIPPLKEAIEKLESQLIKKALADYKTTYEAAKVLQVNQSTIVRKMQKYNI</sequence>
<dbReference type="InterPro" id="IPR025943">
    <property type="entry name" value="Sigma_54_int_dom_ATP-bd_2"/>
</dbReference>
<gene>
    <name evidence="10" type="ORF">ACFSFW_15785</name>
</gene>
<dbReference type="SUPFAM" id="SSF52540">
    <property type="entry name" value="P-loop containing nucleoside triphosphate hydrolases"/>
    <property type="match status" value="1"/>
</dbReference>
<evidence type="ECO:0000313" key="10">
    <source>
        <dbReference type="EMBL" id="MFD1780127.1"/>
    </source>
</evidence>
<dbReference type="InterPro" id="IPR025662">
    <property type="entry name" value="Sigma_54_int_dom_ATP-bd_1"/>
</dbReference>
<evidence type="ECO:0000256" key="1">
    <source>
        <dbReference type="ARBA" id="ARBA00022741"/>
    </source>
</evidence>
<dbReference type="PROSITE" id="PS00688">
    <property type="entry name" value="SIGMA54_INTERACT_3"/>
    <property type="match status" value="1"/>
</dbReference>
<dbReference type="InterPro" id="IPR027417">
    <property type="entry name" value="P-loop_NTPase"/>
</dbReference>
<dbReference type="InterPro" id="IPR030828">
    <property type="entry name" value="HTH_TyrR"/>
</dbReference>
<dbReference type="PROSITE" id="PS00675">
    <property type="entry name" value="SIGMA54_INTERACT_1"/>
    <property type="match status" value="1"/>
</dbReference>
<dbReference type="SMART" id="SM00382">
    <property type="entry name" value="AAA"/>
    <property type="match status" value="1"/>
</dbReference>
<dbReference type="PANTHER" id="PTHR32071">
    <property type="entry name" value="TRANSCRIPTIONAL REGULATORY PROTEIN"/>
    <property type="match status" value="1"/>
</dbReference>
<dbReference type="Gene3D" id="1.10.10.60">
    <property type="entry name" value="Homeodomain-like"/>
    <property type="match status" value="1"/>
</dbReference>
<keyword evidence="5" id="KW-0238">DNA-binding</keyword>
<dbReference type="InterPro" id="IPR035965">
    <property type="entry name" value="PAS-like_dom_sf"/>
</dbReference>